<dbReference type="PRINTS" id="PR00401">
    <property type="entry name" value="SH2DOMAIN"/>
</dbReference>
<keyword evidence="2" id="KW-0378">Hydrolase</keyword>
<feature type="domain" description="SH2" evidence="5">
    <location>
        <begin position="895"/>
        <end position="993"/>
    </location>
</feature>
<keyword evidence="3" id="KW-0472">Membrane</keyword>
<evidence type="ECO:0000256" key="4">
    <source>
        <dbReference type="PROSITE-ProRule" id="PRU00191"/>
    </source>
</evidence>
<dbReference type="WBParaSite" id="nRc.2.0.1.t14815-RA">
    <property type="protein sequence ID" value="nRc.2.0.1.t14815-RA"/>
    <property type="gene ID" value="nRc.2.0.1.g14815"/>
</dbReference>
<dbReference type="SMART" id="SM00252">
    <property type="entry name" value="SH2"/>
    <property type="match status" value="1"/>
</dbReference>
<keyword evidence="4" id="KW-0727">SH2 domain</keyword>
<dbReference type="Pfam" id="PF00017">
    <property type="entry name" value="SH2"/>
    <property type="match status" value="1"/>
</dbReference>
<dbReference type="Proteomes" id="UP000887565">
    <property type="component" value="Unplaced"/>
</dbReference>
<dbReference type="SUPFAM" id="SSF55550">
    <property type="entry name" value="SH2 domain"/>
    <property type="match status" value="1"/>
</dbReference>
<evidence type="ECO:0000256" key="2">
    <source>
        <dbReference type="ARBA" id="ARBA00022801"/>
    </source>
</evidence>
<evidence type="ECO:0000259" key="5">
    <source>
        <dbReference type="PROSITE" id="PS50001"/>
    </source>
</evidence>
<evidence type="ECO:0000256" key="1">
    <source>
        <dbReference type="ARBA" id="ARBA00004308"/>
    </source>
</evidence>
<evidence type="ECO:0000259" key="6">
    <source>
        <dbReference type="PROSITE" id="PS50275"/>
    </source>
</evidence>
<dbReference type="GO" id="GO:0046856">
    <property type="term" value="P:phosphatidylinositol dephosphorylation"/>
    <property type="evidence" value="ECO:0007669"/>
    <property type="project" value="InterPro"/>
</dbReference>
<dbReference type="InterPro" id="IPR000980">
    <property type="entry name" value="SH2"/>
</dbReference>
<dbReference type="InterPro" id="IPR036860">
    <property type="entry name" value="SH2_dom_sf"/>
</dbReference>
<protein>
    <submittedName>
        <fullName evidence="8">Uncharacterized protein</fullName>
    </submittedName>
</protein>
<evidence type="ECO:0000256" key="3">
    <source>
        <dbReference type="ARBA" id="ARBA00023136"/>
    </source>
</evidence>
<sequence>MSNLIGLKKSTGNKSIKNVLNAVECYGLLGFVRFLEGYYMILVTKARRICQIGYHWIFKVEETSTIYIPEEIPKSNTDEQRYLRTFQAVDLSTNFYFSYTYDLTRNLADNILKNGNRASDPFNNGLRIKYLWNGYLAEPIYKENLVPKAWILPVIHGFLSACPLITESATLTLVLIARRSCKFAGTRFLKRGSNFEGFVANDVETEQIVYDPSILCFDRGRFTSFVQYRGSVPLIWSQDLTKVVGKPPIEIDIIDTFYSIAARHFNDLFETYQTPIVVLNLVKRREKQRSAHEGILNDEFSTAVSFLNQFLEPKKQILYTCFDIAKCLKSGCSVLATLEEVAYNAVKLVGWFQTINLTHDKDLSINDKHLPIASDDSEQRSNYRMISGCNNQKRVHLLQKGVIRTNCVDCLDRTNVAQLVAGKVALAHQLYALSALNEPYIQWESEVCRSFEVLFEEQGDTLALQYAGSQLVHSVRTYKKTAVLQERSRDVIQTISRYYSNTFADYDKQNALNLFLGIFRPFEHKNHLWELQNDFWLHNGGDQSLMNSYCNWFELNLHHLKSKYIPYDDSGDVSENDCRLTLQDKYYRTFKFTPLDLLINWQIGGRMNFSFSKSSQDSSNNASSSGKIFYRIFGKWGQSNNKNTIGDINTADGNVSESSEEECPKVDMNVHYNVEWNDWLSKATLQNTLTSNNSLSTCYSIALNSGSLSKRSNCIRRKSYFVSNSNHYPISRTTCITSSSYNEMPKLRSKKNTCAFTFSEFMPCTKSVYGFELQEISARSQHDASKYDTFVFVGLKNCCNVYENTSGRRFSSGPITSSMGSPEKFISELRRLRDSIADDRRVAIDFAPDRPRVINDPVERSKVLIEEELRSKARLLQFSPYNKNASFDHYSSLPYFHNYLTREKATSILEEKFRKDGSFLVRHSDTISGCFVISLVFNDTVQHYPISALRTKDGLSLLTLDRGRSKFPDLMQLVNFYRFNTGNALPTLLQHGVVINGEQRPSSK</sequence>
<reference evidence="8" key="1">
    <citation type="submission" date="2022-11" db="UniProtKB">
        <authorList>
            <consortium name="WormBaseParasite"/>
        </authorList>
    </citation>
    <scope>IDENTIFICATION</scope>
</reference>
<dbReference type="PANTHER" id="PTHR45738">
    <property type="entry name" value="POLYPHOSPHOINOSITIDE PHOSPHATASE"/>
    <property type="match status" value="1"/>
</dbReference>
<proteinExistence type="predicted"/>
<accession>A0A915ILX5</accession>
<name>A0A915ILX5_ROMCU</name>
<evidence type="ECO:0000313" key="8">
    <source>
        <dbReference type="WBParaSite" id="nRc.2.0.1.t14815-RA"/>
    </source>
</evidence>
<dbReference type="Pfam" id="PF02383">
    <property type="entry name" value="Syja_N"/>
    <property type="match status" value="1"/>
</dbReference>
<dbReference type="PANTHER" id="PTHR45738:SF5">
    <property type="entry name" value="POLYPHOSPHOINOSITIDE PHOSPHATASE"/>
    <property type="match status" value="1"/>
</dbReference>
<dbReference type="InterPro" id="IPR002013">
    <property type="entry name" value="SAC_dom"/>
</dbReference>
<evidence type="ECO:0000313" key="7">
    <source>
        <dbReference type="Proteomes" id="UP000887565"/>
    </source>
</evidence>
<dbReference type="GO" id="GO:0012505">
    <property type="term" value="C:endomembrane system"/>
    <property type="evidence" value="ECO:0007669"/>
    <property type="project" value="UniProtKB-SubCell"/>
</dbReference>
<organism evidence="7 8">
    <name type="scientific">Romanomermis culicivorax</name>
    <name type="common">Nematode worm</name>
    <dbReference type="NCBI Taxonomy" id="13658"/>
    <lineage>
        <taxon>Eukaryota</taxon>
        <taxon>Metazoa</taxon>
        <taxon>Ecdysozoa</taxon>
        <taxon>Nematoda</taxon>
        <taxon>Enoplea</taxon>
        <taxon>Dorylaimia</taxon>
        <taxon>Mermithida</taxon>
        <taxon>Mermithoidea</taxon>
        <taxon>Mermithidae</taxon>
        <taxon>Romanomermis</taxon>
    </lineage>
</organism>
<keyword evidence="7" id="KW-1185">Reference proteome</keyword>
<dbReference type="Gene3D" id="3.30.505.10">
    <property type="entry name" value="SH2 domain"/>
    <property type="match status" value="1"/>
</dbReference>
<comment type="subcellular location">
    <subcellularLocation>
        <location evidence="1">Endomembrane system</location>
    </subcellularLocation>
</comment>
<dbReference type="PROSITE" id="PS50001">
    <property type="entry name" value="SH2"/>
    <property type="match status" value="1"/>
</dbReference>
<dbReference type="AlphaFoldDB" id="A0A915ILX5"/>
<dbReference type="PROSITE" id="PS50275">
    <property type="entry name" value="SAC"/>
    <property type="match status" value="1"/>
</dbReference>
<feature type="domain" description="SAC" evidence="6">
    <location>
        <begin position="86"/>
        <end position="468"/>
    </location>
</feature>
<dbReference type="InterPro" id="IPR043573">
    <property type="entry name" value="Fig4-like"/>
</dbReference>
<dbReference type="GO" id="GO:0043813">
    <property type="term" value="F:phosphatidylinositol-3,5-bisphosphate 5-phosphatase activity"/>
    <property type="evidence" value="ECO:0007669"/>
    <property type="project" value="InterPro"/>
</dbReference>